<gene>
    <name evidence="2" type="ORF">MNBD_ACTINO01-562</name>
</gene>
<dbReference type="Pfam" id="PF13343">
    <property type="entry name" value="SBP_bac_6"/>
    <property type="match status" value="1"/>
</dbReference>
<name>A0A3B0SBM4_9ZZZZ</name>
<evidence type="ECO:0000313" key="2">
    <source>
        <dbReference type="EMBL" id="VAW02528.1"/>
    </source>
</evidence>
<dbReference type="GO" id="GO:0030975">
    <property type="term" value="F:thiamine binding"/>
    <property type="evidence" value="ECO:0007669"/>
    <property type="project" value="InterPro"/>
</dbReference>
<dbReference type="InterPro" id="IPR005948">
    <property type="entry name" value="ThiB-like"/>
</dbReference>
<accession>A0A3B0SBM4</accession>
<dbReference type="Gene3D" id="3.40.190.10">
    <property type="entry name" value="Periplasmic binding protein-like II"/>
    <property type="match status" value="2"/>
</dbReference>
<dbReference type="NCBIfam" id="TIGR01254">
    <property type="entry name" value="sfuA"/>
    <property type="match status" value="1"/>
</dbReference>
<protein>
    <submittedName>
        <fullName evidence="2">Thiamin ABC transporter, substrate-binding component</fullName>
    </submittedName>
</protein>
<keyword evidence="1" id="KW-0732">Signal</keyword>
<reference evidence="2" key="1">
    <citation type="submission" date="2018-06" db="EMBL/GenBank/DDBJ databases">
        <authorList>
            <person name="Zhirakovskaya E."/>
        </authorList>
    </citation>
    <scope>NUCLEOTIDE SEQUENCE</scope>
</reference>
<evidence type="ECO:0000256" key="1">
    <source>
        <dbReference type="ARBA" id="ARBA00022729"/>
    </source>
</evidence>
<dbReference type="GO" id="GO:0030288">
    <property type="term" value="C:outer membrane-bounded periplasmic space"/>
    <property type="evidence" value="ECO:0007669"/>
    <property type="project" value="TreeGrafter"/>
</dbReference>
<dbReference type="GO" id="GO:0015888">
    <property type="term" value="P:thiamine transport"/>
    <property type="evidence" value="ECO:0007669"/>
    <property type="project" value="InterPro"/>
</dbReference>
<sequence length="346" mass="37497">MTRTHMRIGIVLTVLALVAAACSSQPASKEVVLLTHTSFALSESVLESFTQQTGLEVVVQTSGDAGTMINQAILTKDNPIADVIFGIDNTFLSRAIDSEIFTPYTPADIVEVDDQLRISGDIVTPIDFGDVCVNYDIASLEALGVPPPTSIDELTDPRYEDMLVVEDPATSSPGLAFLLATIDAFPEGSSYDWKAYWADLFDNGVSVASGWSEAYTTLFSQSGGDRPLVVSYASSPPAEVLFGELTEAPTGIVTDGCFRQIEYAGVLSGASNEAGAEAFIDFLLSRPVQEDIPLNMFVYPARRGIDLPPVFEEFTVLPDAPTLMDPDMIDSNRERWIQEWTELARS</sequence>
<dbReference type="CDD" id="cd13545">
    <property type="entry name" value="PBP2_TbpA"/>
    <property type="match status" value="1"/>
</dbReference>
<proteinExistence type="predicted"/>
<dbReference type="GO" id="GO:0030976">
    <property type="term" value="F:thiamine pyrophosphate binding"/>
    <property type="evidence" value="ECO:0007669"/>
    <property type="project" value="TreeGrafter"/>
</dbReference>
<dbReference type="AlphaFoldDB" id="A0A3B0SBM4"/>
<dbReference type="PANTHER" id="PTHR30006">
    <property type="entry name" value="THIAMINE-BINDING PERIPLASMIC PROTEIN-RELATED"/>
    <property type="match status" value="1"/>
</dbReference>
<dbReference type="SUPFAM" id="SSF53850">
    <property type="entry name" value="Periplasmic binding protein-like II"/>
    <property type="match status" value="1"/>
</dbReference>
<organism evidence="2">
    <name type="scientific">hydrothermal vent metagenome</name>
    <dbReference type="NCBI Taxonomy" id="652676"/>
    <lineage>
        <taxon>unclassified sequences</taxon>
        <taxon>metagenomes</taxon>
        <taxon>ecological metagenomes</taxon>
    </lineage>
</organism>
<dbReference type="PROSITE" id="PS51257">
    <property type="entry name" value="PROKAR_LIPOPROTEIN"/>
    <property type="match status" value="1"/>
</dbReference>
<dbReference type="EMBL" id="UOEI01000333">
    <property type="protein sequence ID" value="VAW02528.1"/>
    <property type="molecule type" value="Genomic_DNA"/>
</dbReference>
<dbReference type="PANTHER" id="PTHR30006:SF2">
    <property type="entry name" value="ABC TRANSPORTER SUBSTRATE-BINDING PROTEIN"/>
    <property type="match status" value="1"/>
</dbReference>